<dbReference type="OrthoDB" id="5981879at2759"/>
<keyword evidence="3" id="KW-1185">Reference proteome</keyword>
<reference evidence="2 3" key="1">
    <citation type="journal article" date="2019" name="Commun. Biol.">
        <title>The bagworm genome reveals a unique fibroin gene that provides high tensile strength.</title>
        <authorList>
            <person name="Kono N."/>
            <person name="Nakamura H."/>
            <person name="Ohtoshi R."/>
            <person name="Tomita M."/>
            <person name="Numata K."/>
            <person name="Arakawa K."/>
        </authorList>
    </citation>
    <scope>NUCLEOTIDE SEQUENCE [LARGE SCALE GENOMIC DNA]</scope>
</reference>
<comment type="caution">
    <text evidence="2">The sequence shown here is derived from an EMBL/GenBank/DDBJ whole genome shotgun (WGS) entry which is preliminary data.</text>
</comment>
<dbReference type="Proteomes" id="UP000299102">
    <property type="component" value="Unassembled WGS sequence"/>
</dbReference>
<gene>
    <name evidence="2" type="ORF">EVAR_102742_1</name>
</gene>
<evidence type="ECO:0000313" key="2">
    <source>
        <dbReference type="EMBL" id="GBP14063.1"/>
    </source>
</evidence>
<evidence type="ECO:0000313" key="3">
    <source>
        <dbReference type="Proteomes" id="UP000299102"/>
    </source>
</evidence>
<feature type="region of interest" description="Disordered" evidence="1">
    <location>
        <begin position="82"/>
        <end position="116"/>
    </location>
</feature>
<sequence>MEGGKINPAIGSYGGQPTTATPGGVCCTDELRALTAGAREAEVGGVMGPSPISLVISMPTRPPVLVQGPAAYGRAPPAQRCGSYSAANGDPAGARPHEASAKLPLNTSKDSRVARPPPKKKWIKEYFVEYCNKLFIRTMELLHVCEVMRRRARPSRSAAARRGRTRRTRRACTSRPRAYLTRPLRTCCS</sequence>
<evidence type="ECO:0000256" key="1">
    <source>
        <dbReference type="SAM" id="MobiDB-lite"/>
    </source>
</evidence>
<proteinExistence type="predicted"/>
<organism evidence="2 3">
    <name type="scientific">Eumeta variegata</name>
    <name type="common">Bagworm moth</name>
    <name type="synonym">Eumeta japonica</name>
    <dbReference type="NCBI Taxonomy" id="151549"/>
    <lineage>
        <taxon>Eukaryota</taxon>
        <taxon>Metazoa</taxon>
        <taxon>Ecdysozoa</taxon>
        <taxon>Arthropoda</taxon>
        <taxon>Hexapoda</taxon>
        <taxon>Insecta</taxon>
        <taxon>Pterygota</taxon>
        <taxon>Neoptera</taxon>
        <taxon>Endopterygota</taxon>
        <taxon>Lepidoptera</taxon>
        <taxon>Glossata</taxon>
        <taxon>Ditrysia</taxon>
        <taxon>Tineoidea</taxon>
        <taxon>Psychidae</taxon>
        <taxon>Oiketicinae</taxon>
        <taxon>Eumeta</taxon>
    </lineage>
</organism>
<dbReference type="EMBL" id="BGZK01000061">
    <property type="protein sequence ID" value="GBP14063.1"/>
    <property type="molecule type" value="Genomic_DNA"/>
</dbReference>
<protein>
    <submittedName>
        <fullName evidence="2">Uncharacterized protein</fullName>
    </submittedName>
</protein>
<accession>A0A4C1THT0</accession>
<dbReference type="AlphaFoldDB" id="A0A4C1THT0"/>
<name>A0A4C1THT0_EUMVA</name>